<evidence type="ECO:0000256" key="5">
    <source>
        <dbReference type="SAM" id="MobiDB-lite"/>
    </source>
</evidence>
<reference evidence="7 8" key="1">
    <citation type="journal article" date="2023" name="G3 (Bethesda)">
        <title>A chromosome-length genome assembly and annotation of blackberry (Rubus argutus, cv. 'Hillquist').</title>
        <authorList>
            <person name="Bruna T."/>
            <person name="Aryal R."/>
            <person name="Dudchenko O."/>
            <person name="Sargent D.J."/>
            <person name="Mead D."/>
            <person name="Buti M."/>
            <person name="Cavallini A."/>
            <person name="Hytonen T."/>
            <person name="Andres J."/>
            <person name="Pham M."/>
            <person name="Weisz D."/>
            <person name="Mascagni F."/>
            <person name="Usai G."/>
            <person name="Natali L."/>
            <person name="Bassil N."/>
            <person name="Fernandez G.E."/>
            <person name="Lomsadze A."/>
            <person name="Armour M."/>
            <person name="Olukolu B."/>
            <person name="Poorten T."/>
            <person name="Britton C."/>
            <person name="Davik J."/>
            <person name="Ashrafi H."/>
            <person name="Aiden E.L."/>
            <person name="Borodovsky M."/>
            <person name="Worthington M."/>
        </authorList>
    </citation>
    <scope>NUCLEOTIDE SEQUENCE [LARGE SCALE GENOMIC DNA]</scope>
    <source>
        <strain evidence="7">PI 553951</strain>
    </source>
</reference>
<dbReference type="InterPro" id="IPR018289">
    <property type="entry name" value="MULE_transposase_dom"/>
</dbReference>
<evidence type="ECO:0000256" key="4">
    <source>
        <dbReference type="PROSITE-ProRule" id="PRU00325"/>
    </source>
</evidence>
<evidence type="ECO:0000256" key="2">
    <source>
        <dbReference type="ARBA" id="ARBA00022771"/>
    </source>
</evidence>
<feature type="compositionally biased region" description="Basic and acidic residues" evidence="5">
    <location>
        <begin position="123"/>
        <end position="136"/>
    </location>
</feature>
<keyword evidence="1" id="KW-0479">Metal-binding</keyword>
<keyword evidence="2 4" id="KW-0863">Zinc-finger</keyword>
<dbReference type="EMBL" id="JBEDUW010000007">
    <property type="protein sequence ID" value="KAK9911750.1"/>
    <property type="molecule type" value="Genomic_DNA"/>
</dbReference>
<protein>
    <recommendedName>
        <fullName evidence="6">SWIM-type domain-containing protein</fullName>
    </recommendedName>
</protein>
<feature type="region of interest" description="Disordered" evidence="5">
    <location>
        <begin position="220"/>
        <end position="247"/>
    </location>
</feature>
<feature type="compositionally biased region" description="Low complexity" evidence="5">
    <location>
        <begin position="907"/>
        <end position="929"/>
    </location>
</feature>
<proteinExistence type="predicted"/>
<evidence type="ECO:0000313" key="8">
    <source>
        <dbReference type="Proteomes" id="UP001457282"/>
    </source>
</evidence>
<dbReference type="SMART" id="SM00575">
    <property type="entry name" value="ZnF_PMZ"/>
    <property type="match status" value="1"/>
</dbReference>
<keyword evidence="8" id="KW-1185">Reference proteome</keyword>
<feature type="compositionally biased region" description="Polar residues" evidence="5">
    <location>
        <begin position="897"/>
        <end position="906"/>
    </location>
</feature>
<dbReference type="SUPFAM" id="SSF57756">
    <property type="entry name" value="Retrovirus zinc finger-like domains"/>
    <property type="match status" value="1"/>
</dbReference>
<dbReference type="Pfam" id="PF10551">
    <property type="entry name" value="MULE"/>
    <property type="match status" value="1"/>
</dbReference>
<feature type="compositionally biased region" description="Basic residues" evidence="5">
    <location>
        <begin position="856"/>
        <end position="873"/>
    </location>
</feature>
<dbReference type="InterPro" id="IPR007527">
    <property type="entry name" value="Znf_SWIM"/>
</dbReference>
<dbReference type="AlphaFoldDB" id="A0AAW1VVH3"/>
<evidence type="ECO:0000313" key="7">
    <source>
        <dbReference type="EMBL" id="KAK9911750.1"/>
    </source>
</evidence>
<dbReference type="Pfam" id="PF04434">
    <property type="entry name" value="SWIM"/>
    <property type="match status" value="1"/>
</dbReference>
<feature type="domain" description="SWIM-type" evidence="6">
    <location>
        <begin position="709"/>
        <end position="741"/>
    </location>
</feature>
<dbReference type="InterPro" id="IPR004332">
    <property type="entry name" value="Transposase_MuDR"/>
</dbReference>
<evidence type="ECO:0000256" key="3">
    <source>
        <dbReference type="ARBA" id="ARBA00022833"/>
    </source>
</evidence>
<name>A0AAW1VVH3_RUBAR</name>
<feature type="region of interest" description="Disordered" evidence="5">
    <location>
        <begin position="123"/>
        <end position="190"/>
    </location>
</feature>
<dbReference type="InterPro" id="IPR036875">
    <property type="entry name" value="Znf_CCHC_sf"/>
</dbReference>
<accession>A0AAW1VVH3</accession>
<comment type="caution">
    <text evidence="7">The sequence shown here is derived from an EMBL/GenBank/DDBJ whole genome shotgun (WGS) entry which is preliminary data.</text>
</comment>
<keyword evidence="3" id="KW-0862">Zinc</keyword>
<feature type="compositionally biased region" description="Polar residues" evidence="5">
    <location>
        <begin position="145"/>
        <end position="155"/>
    </location>
</feature>
<dbReference type="PANTHER" id="PTHR31973">
    <property type="entry name" value="POLYPROTEIN, PUTATIVE-RELATED"/>
    <property type="match status" value="1"/>
</dbReference>
<dbReference type="PROSITE" id="PS50966">
    <property type="entry name" value="ZF_SWIM"/>
    <property type="match status" value="1"/>
</dbReference>
<dbReference type="GO" id="GO:0003676">
    <property type="term" value="F:nucleic acid binding"/>
    <property type="evidence" value="ECO:0007669"/>
    <property type="project" value="InterPro"/>
</dbReference>
<evidence type="ECO:0000256" key="1">
    <source>
        <dbReference type="ARBA" id="ARBA00022723"/>
    </source>
</evidence>
<dbReference type="GO" id="GO:0008270">
    <property type="term" value="F:zinc ion binding"/>
    <property type="evidence" value="ECO:0007669"/>
    <property type="project" value="UniProtKB-KW"/>
</dbReference>
<dbReference type="InterPro" id="IPR006564">
    <property type="entry name" value="Znf_PMZ"/>
</dbReference>
<feature type="region of interest" description="Disordered" evidence="5">
    <location>
        <begin position="834"/>
        <end position="929"/>
    </location>
</feature>
<feature type="compositionally biased region" description="Acidic residues" evidence="5">
    <location>
        <begin position="168"/>
        <end position="181"/>
    </location>
</feature>
<dbReference type="Proteomes" id="UP001457282">
    <property type="component" value="Unassembled WGS sequence"/>
</dbReference>
<evidence type="ECO:0000259" key="6">
    <source>
        <dbReference type="PROSITE" id="PS50966"/>
    </source>
</evidence>
<feature type="region of interest" description="Disordered" evidence="5">
    <location>
        <begin position="785"/>
        <end position="817"/>
    </location>
</feature>
<organism evidence="7 8">
    <name type="scientific">Rubus argutus</name>
    <name type="common">Southern blackberry</name>
    <dbReference type="NCBI Taxonomy" id="59490"/>
    <lineage>
        <taxon>Eukaryota</taxon>
        <taxon>Viridiplantae</taxon>
        <taxon>Streptophyta</taxon>
        <taxon>Embryophyta</taxon>
        <taxon>Tracheophyta</taxon>
        <taxon>Spermatophyta</taxon>
        <taxon>Magnoliopsida</taxon>
        <taxon>eudicotyledons</taxon>
        <taxon>Gunneridae</taxon>
        <taxon>Pentapetalae</taxon>
        <taxon>rosids</taxon>
        <taxon>fabids</taxon>
        <taxon>Rosales</taxon>
        <taxon>Rosaceae</taxon>
        <taxon>Rosoideae</taxon>
        <taxon>Rosoideae incertae sedis</taxon>
        <taxon>Rubus</taxon>
    </lineage>
</organism>
<dbReference type="PANTHER" id="PTHR31973:SF199">
    <property type="entry name" value="SWIM-TYPE DOMAIN-CONTAINING PROTEIN"/>
    <property type="match status" value="1"/>
</dbReference>
<dbReference type="Pfam" id="PF03108">
    <property type="entry name" value="DBD_Tnp_Mut"/>
    <property type="match status" value="1"/>
</dbReference>
<feature type="compositionally biased region" description="Low complexity" evidence="5">
    <location>
        <begin position="843"/>
        <end position="855"/>
    </location>
</feature>
<sequence length="929" mass="105477">MDDECPRPLNWRNPLNDVGHKDKETIIEAANLVGSQINRSIDDGARKRGFNDVVEKVNDSVVLGDGAVGPVIGGLCAKSNEDKQWQGNVNDKAKGYKGNCILKEGIQCAASGSVRSIKLPTRKEKGKAVLVEEPKKATGAKNKGSKAQGSTYNTRNKGKNNYEKVDDSSSDDSDFYIDSDYDQTQGNDDVEFEENVANPSIIEEYDEMGYNGVCSDDEDNNDEFASWDGSETEEDEDGNPLPKRLCKNPKTKSWNRAVDLGTPNFCVGQAFANSEELKEAVREYCIVFQRGLWFQKNNKKKIEVKCQWGCPFWLYASRINKEDPTLYIKTLRQAHRCNVIQNSHHLNCNRVAKEIYEDLMVDTEWSRKGIQNRIQKKYKLDVSVQTIYRGKMVAKRINEGHYLQQYNKLAAYRKELLRSNPGSTIEIKTEMDGDVRRFHRMYVCLAACKDGWIKGCRPIIGLDGCHIKGQHPGQILSAVGIDGNNGMFPVAYAVVEVENTETWKWFLEYLIWDLKMENPRSYTFITDKQKGLGIAIADLMLGAEHRHCVRHLYNNFKCKHSGEGLKQTLWNAARSSTLVWYNRNMDAMKTQSEDARKWFEDKPPEQWSRSHFKTISKCDILLNNLCESWNASIIKHRDKPILTMVEDIRMDFMTRMANRRIACTRWTAMVGPRIAKIIEKLGKRTYEYRAHMSGEFLYQVIGGMYGNKHAVDLGMHTCTCRKWQLSGIPCVHAICAIFAKKLEPNLFVDNYLLPSTYLDAYNPIIYPIAGDDDWEPVDYPIAPPPYKKQAGRPKMKRIKEAGEGKAPPAPDATRMPRNLYGTKMTCSICNQKGHNKKGCPTFKKQAGEGSSSKGGKAPKKQQSKRAAAQKRPRNVLQQIITSRRAWKKRKQAEETKSSGTALCTSSQDVQQPSSQFMQQSQTSSEWACF</sequence>
<gene>
    <name evidence="7" type="ORF">M0R45_035642</name>
</gene>